<dbReference type="GO" id="GO:0005794">
    <property type="term" value="C:Golgi apparatus"/>
    <property type="evidence" value="ECO:0007669"/>
    <property type="project" value="TreeGrafter"/>
</dbReference>
<gene>
    <name evidence="6" type="ORF">HaLaN_26945</name>
</gene>
<dbReference type="GO" id="GO:0005783">
    <property type="term" value="C:endoplasmic reticulum"/>
    <property type="evidence" value="ECO:0007669"/>
    <property type="project" value="TreeGrafter"/>
</dbReference>
<keyword evidence="4" id="KW-1133">Transmembrane helix</keyword>
<organism evidence="6 7">
    <name type="scientific">Haematococcus lacustris</name>
    <name type="common">Green alga</name>
    <name type="synonym">Haematococcus pluvialis</name>
    <dbReference type="NCBI Taxonomy" id="44745"/>
    <lineage>
        <taxon>Eukaryota</taxon>
        <taxon>Viridiplantae</taxon>
        <taxon>Chlorophyta</taxon>
        <taxon>core chlorophytes</taxon>
        <taxon>Chlorophyceae</taxon>
        <taxon>CS clade</taxon>
        <taxon>Chlamydomonadales</taxon>
        <taxon>Haematococcaceae</taxon>
        <taxon>Haematococcus</taxon>
    </lineage>
</organism>
<evidence type="ECO:0000256" key="1">
    <source>
        <dbReference type="ARBA" id="ARBA00004141"/>
    </source>
</evidence>
<dbReference type="AlphaFoldDB" id="A0A6A0A8B4"/>
<comment type="similarity">
    <text evidence="2">Belongs to the CDC50/LEM3 family.</text>
</comment>
<dbReference type="InterPro" id="IPR005045">
    <property type="entry name" value="CDC50/LEM3_fam"/>
</dbReference>
<dbReference type="Pfam" id="PF03381">
    <property type="entry name" value="CDC50"/>
    <property type="match status" value="1"/>
</dbReference>
<comment type="caution">
    <text evidence="6">The sequence shown here is derived from an EMBL/GenBank/DDBJ whole genome shotgun (WGS) entry which is preliminary data.</text>
</comment>
<name>A0A6A0A8B4_HAELA</name>
<comment type="subcellular location">
    <subcellularLocation>
        <location evidence="1">Membrane</location>
        <topology evidence="1">Multi-pass membrane protein</topology>
    </subcellularLocation>
</comment>
<keyword evidence="7" id="KW-1185">Reference proteome</keyword>
<dbReference type="PANTHER" id="PTHR10926">
    <property type="entry name" value="CELL CYCLE CONTROL PROTEIN 50"/>
    <property type="match status" value="1"/>
</dbReference>
<dbReference type="Proteomes" id="UP000485058">
    <property type="component" value="Unassembled WGS sequence"/>
</dbReference>
<evidence type="ECO:0000256" key="2">
    <source>
        <dbReference type="ARBA" id="ARBA00009457"/>
    </source>
</evidence>
<dbReference type="GO" id="GO:0005886">
    <property type="term" value="C:plasma membrane"/>
    <property type="evidence" value="ECO:0007669"/>
    <property type="project" value="TreeGrafter"/>
</dbReference>
<evidence type="ECO:0000256" key="4">
    <source>
        <dbReference type="ARBA" id="ARBA00022989"/>
    </source>
</evidence>
<proteinExistence type="inferred from homology"/>
<sequence length="158" mass="17365">MPQDAPRIPTPAQPQVTPGAATAEALLQTVEVEVPHDMVPPVYLYYQLPWFYQNHKRYVRSISWSQMAGAAGPLEPLPSCEPQRYLGGRRDASLPDQAAIHPCGLIPSSLFNDSFSLHQTCDDAALSGHIPLHLDVAFRSELATALFSNPRNATNFNT</sequence>
<accession>A0A6A0A8B4</accession>
<keyword evidence="3" id="KW-0812">Transmembrane</keyword>
<dbReference type="EMBL" id="BLLF01003885">
    <property type="protein sequence ID" value="GFH28454.1"/>
    <property type="molecule type" value="Genomic_DNA"/>
</dbReference>
<evidence type="ECO:0000313" key="7">
    <source>
        <dbReference type="Proteomes" id="UP000485058"/>
    </source>
</evidence>
<evidence type="ECO:0000256" key="5">
    <source>
        <dbReference type="ARBA" id="ARBA00023136"/>
    </source>
</evidence>
<evidence type="ECO:0000313" key="6">
    <source>
        <dbReference type="EMBL" id="GFH28454.1"/>
    </source>
</evidence>
<keyword evidence="5" id="KW-0472">Membrane</keyword>
<evidence type="ECO:0000256" key="3">
    <source>
        <dbReference type="ARBA" id="ARBA00022692"/>
    </source>
</evidence>
<reference evidence="6 7" key="1">
    <citation type="submission" date="2020-02" db="EMBL/GenBank/DDBJ databases">
        <title>Draft genome sequence of Haematococcus lacustris strain NIES-144.</title>
        <authorList>
            <person name="Morimoto D."/>
            <person name="Nakagawa S."/>
            <person name="Yoshida T."/>
            <person name="Sawayama S."/>
        </authorList>
    </citation>
    <scope>NUCLEOTIDE SEQUENCE [LARGE SCALE GENOMIC DNA]</scope>
    <source>
        <strain evidence="6 7">NIES-144</strain>
    </source>
</reference>
<protein>
    <submittedName>
        <fullName evidence="6">Uncharacterized protein</fullName>
    </submittedName>
</protein>
<dbReference type="PANTHER" id="PTHR10926:SF0">
    <property type="entry name" value="CDC50, ISOFORM A"/>
    <property type="match status" value="1"/>
</dbReference>